<reference evidence="1 2" key="1">
    <citation type="submission" date="2024-06" db="EMBL/GenBank/DDBJ databases">
        <title>The Natural Products Discovery Center: Release of the First 8490 Sequenced Strains for Exploring Actinobacteria Biosynthetic Diversity.</title>
        <authorList>
            <person name="Kalkreuter E."/>
            <person name="Kautsar S.A."/>
            <person name="Yang D."/>
            <person name="Bader C.D."/>
            <person name="Teijaro C.N."/>
            <person name="Fluegel L."/>
            <person name="Davis C.M."/>
            <person name="Simpson J.R."/>
            <person name="Lauterbach L."/>
            <person name="Steele A.D."/>
            <person name="Gui C."/>
            <person name="Meng S."/>
            <person name="Li G."/>
            <person name="Viehrig K."/>
            <person name="Ye F."/>
            <person name="Su P."/>
            <person name="Kiefer A.F."/>
            <person name="Nichols A."/>
            <person name="Cepeda A.J."/>
            <person name="Yan W."/>
            <person name="Fan B."/>
            <person name="Jiang Y."/>
            <person name="Adhikari A."/>
            <person name="Zheng C.-J."/>
            <person name="Schuster L."/>
            <person name="Cowan T.M."/>
            <person name="Smanski M.J."/>
            <person name="Chevrette M.G."/>
            <person name="De Carvalho L.P.S."/>
            <person name="Shen B."/>
        </authorList>
    </citation>
    <scope>NUCLEOTIDE SEQUENCE [LARGE SCALE GENOMIC DNA]</scope>
    <source>
        <strain evidence="1 2">NPDC019583</strain>
    </source>
</reference>
<protein>
    <submittedName>
        <fullName evidence="1">Uncharacterized protein</fullName>
    </submittedName>
</protein>
<accession>A0ABV2XLV7</accession>
<evidence type="ECO:0000313" key="1">
    <source>
        <dbReference type="EMBL" id="MEU2264971.1"/>
    </source>
</evidence>
<dbReference type="Proteomes" id="UP001550603">
    <property type="component" value="Unassembled WGS sequence"/>
</dbReference>
<dbReference type="RefSeq" id="WP_359784336.1">
    <property type="nucleotide sequence ID" value="NZ_JBEYBN010000001.1"/>
</dbReference>
<organism evidence="1 2">
    <name type="scientific">Streptomyces olindensis</name>
    <dbReference type="NCBI Taxonomy" id="358823"/>
    <lineage>
        <taxon>Bacteria</taxon>
        <taxon>Bacillati</taxon>
        <taxon>Actinomycetota</taxon>
        <taxon>Actinomycetes</taxon>
        <taxon>Kitasatosporales</taxon>
        <taxon>Streptomycetaceae</taxon>
        <taxon>Streptomyces</taxon>
    </lineage>
</organism>
<dbReference type="EMBL" id="JBEYBN010000001">
    <property type="protein sequence ID" value="MEU2264971.1"/>
    <property type="molecule type" value="Genomic_DNA"/>
</dbReference>
<keyword evidence="2" id="KW-1185">Reference proteome</keyword>
<proteinExistence type="predicted"/>
<sequence>MLNIRLTPTTASVVKADVTTTLTVRCQTCGNTKPTTDGWGGTVVYCADCAKNVGPIAHNDFETALQAATQAVTAATKAASAHIAELLKDHPTVATLLVDAKAGIVDSCYDSDGKRVTYSANDLDEVLEKVDAVIVQVLDLGNGPDALTRNGWTLAPHRPMAYFPVRAKADDRT</sequence>
<name>A0ABV2XLV7_9ACTN</name>
<comment type="caution">
    <text evidence="1">The sequence shown here is derived from an EMBL/GenBank/DDBJ whole genome shotgun (WGS) entry which is preliminary data.</text>
</comment>
<gene>
    <name evidence="1" type="ORF">ABZ568_00655</name>
</gene>
<evidence type="ECO:0000313" key="2">
    <source>
        <dbReference type="Proteomes" id="UP001550603"/>
    </source>
</evidence>